<evidence type="ECO:0000313" key="4">
    <source>
        <dbReference type="Proteomes" id="UP001151081"/>
    </source>
</evidence>
<comment type="caution">
    <text evidence="3">The sequence shown here is derived from an EMBL/GenBank/DDBJ whole genome shotgun (WGS) entry which is preliminary data.</text>
</comment>
<accession>A0A9X4AST1</accession>
<feature type="region of interest" description="Disordered" evidence="1">
    <location>
        <begin position="24"/>
        <end position="66"/>
    </location>
</feature>
<dbReference type="EMBL" id="JAGTJJ010000005">
    <property type="protein sequence ID" value="MDC3981517.1"/>
    <property type="molecule type" value="Genomic_DNA"/>
</dbReference>
<feature type="signal peptide" evidence="2">
    <location>
        <begin position="1"/>
        <end position="20"/>
    </location>
</feature>
<dbReference type="PROSITE" id="PS51257">
    <property type="entry name" value="PROKAR_LIPOPROTEIN"/>
    <property type="match status" value="1"/>
</dbReference>
<dbReference type="AlphaFoldDB" id="A0A9X4AST1"/>
<dbReference type="Proteomes" id="UP001151081">
    <property type="component" value="Unassembled WGS sequence"/>
</dbReference>
<feature type="compositionally biased region" description="Gly residues" evidence="1">
    <location>
        <begin position="35"/>
        <end position="47"/>
    </location>
</feature>
<evidence type="ECO:0008006" key="5">
    <source>
        <dbReference type="Google" id="ProtNLM"/>
    </source>
</evidence>
<gene>
    <name evidence="3" type="ORF">KEG57_13475</name>
</gene>
<sequence>MLGNHRVSLALALVTTVATLAVGCGSEGDNVRPDGTGGSGGTGGMGGSSSSMSSSSSGGGGAGGGAVCPTHEGPVFAVKELFFGEGNSGEWKTFGFNLDDKESTGNSTDVCKPNAGGSAQTAYPDGDQGIDNSFGKNLLPTILLLYPNWVNDVNTGIQNGNFTALVKSECMPATGDAPVLLSKLFGGTTLGGAPKFDGTDKWPVEPGLLSDPMDPLSSTILFEKSSVTGSMFDSGKGVTVVLSVPVRTADKSTSIKLTLYSAHMTMKLADDRKSATEGMIGGVLNTEEFVAEIKKVGDLLGLCGNPLFDNLVTQVRQASDIMADGTQDPEKTCDGISMGLGFEMYEAQLGDVGPANEVGSACP</sequence>
<protein>
    <recommendedName>
        <fullName evidence="5">Lipoprotein</fullName>
    </recommendedName>
</protein>
<keyword evidence="2" id="KW-0732">Signal</keyword>
<evidence type="ECO:0000256" key="2">
    <source>
        <dbReference type="SAM" id="SignalP"/>
    </source>
</evidence>
<proteinExistence type="predicted"/>
<reference evidence="3 4" key="1">
    <citation type="submission" date="2021-04" db="EMBL/GenBank/DDBJ databases">
        <title>Genome analysis of Polyangium sp.</title>
        <authorList>
            <person name="Li Y."/>
            <person name="Wang J."/>
        </authorList>
    </citation>
    <scope>NUCLEOTIDE SEQUENCE [LARGE SCALE GENOMIC DNA]</scope>
    <source>
        <strain evidence="3 4">SDU14</strain>
    </source>
</reference>
<name>A0A9X4AST1_9BACT</name>
<evidence type="ECO:0000313" key="3">
    <source>
        <dbReference type="EMBL" id="MDC3981517.1"/>
    </source>
</evidence>
<organism evidence="3 4">
    <name type="scientific">Polyangium jinanense</name>
    <dbReference type="NCBI Taxonomy" id="2829994"/>
    <lineage>
        <taxon>Bacteria</taxon>
        <taxon>Pseudomonadati</taxon>
        <taxon>Myxococcota</taxon>
        <taxon>Polyangia</taxon>
        <taxon>Polyangiales</taxon>
        <taxon>Polyangiaceae</taxon>
        <taxon>Polyangium</taxon>
    </lineage>
</organism>
<feature type="chain" id="PRO_5040792027" description="Lipoprotein" evidence="2">
    <location>
        <begin position="21"/>
        <end position="363"/>
    </location>
</feature>
<feature type="compositionally biased region" description="Gly residues" evidence="1">
    <location>
        <begin position="57"/>
        <end position="66"/>
    </location>
</feature>
<keyword evidence="4" id="KW-1185">Reference proteome</keyword>
<dbReference type="RefSeq" id="WP_272458520.1">
    <property type="nucleotide sequence ID" value="NZ_JAGTJJ010000005.1"/>
</dbReference>
<evidence type="ECO:0000256" key="1">
    <source>
        <dbReference type="SAM" id="MobiDB-lite"/>
    </source>
</evidence>